<organism evidence="3 4">
    <name type="scientific">Paenibacillus azoreducens</name>
    <dbReference type="NCBI Taxonomy" id="116718"/>
    <lineage>
        <taxon>Bacteria</taxon>
        <taxon>Bacillati</taxon>
        <taxon>Bacillota</taxon>
        <taxon>Bacilli</taxon>
        <taxon>Bacillales</taxon>
        <taxon>Paenibacillaceae</taxon>
        <taxon>Paenibacillus</taxon>
    </lineage>
</organism>
<evidence type="ECO:0000259" key="2">
    <source>
        <dbReference type="PROSITE" id="PS51471"/>
    </source>
</evidence>
<dbReference type="EMBL" id="BORT01000001">
    <property type="protein sequence ID" value="GIO45435.1"/>
    <property type="molecule type" value="Genomic_DNA"/>
</dbReference>
<evidence type="ECO:0000256" key="1">
    <source>
        <dbReference type="RuleBase" id="RU003682"/>
    </source>
</evidence>
<dbReference type="AlphaFoldDB" id="A0A919YAT4"/>
<dbReference type="InterPro" id="IPR005123">
    <property type="entry name" value="Oxoglu/Fe-dep_dioxygenase_dom"/>
</dbReference>
<evidence type="ECO:0000313" key="3">
    <source>
        <dbReference type="EMBL" id="GIO45435.1"/>
    </source>
</evidence>
<name>A0A919YAT4_9BACL</name>
<keyword evidence="1" id="KW-0560">Oxidoreductase</keyword>
<dbReference type="Pfam" id="PF09859">
    <property type="entry name" value="Oxygenase-NA"/>
    <property type="match status" value="1"/>
</dbReference>
<dbReference type="InterPro" id="IPR018655">
    <property type="entry name" value="DUF2086"/>
</dbReference>
<comment type="caution">
    <text evidence="3">The sequence shown here is derived from an EMBL/GenBank/DDBJ whole genome shotgun (WGS) entry which is preliminary data.</text>
</comment>
<keyword evidence="4" id="KW-1185">Reference proteome</keyword>
<proteinExistence type="inferred from homology"/>
<evidence type="ECO:0000313" key="4">
    <source>
        <dbReference type="Proteomes" id="UP000682811"/>
    </source>
</evidence>
<comment type="similarity">
    <text evidence="1">Belongs to the iron/ascorbate-dependent oxidoreductase family.</text>
</comment>
<dbReference type="GO" id="GO:0016491">
    <property type="term" value="F:oxidoreductase activity"/>
    <property type="evidence" value="ECO:0007669"/>
    <property type="project" value="UniProtKB-KW"/>
</dbReference>
<feature type="domain" description="Fe2OG dioxygenase" evidence="2">
    <location>
        <begin position="116"/>
        <end position="236"/>
    </location>
</feature>
<dbReference type="PROSITE" id="PS51471">
    <property type="entry name" value="FE2OG_OXY"/>
    <property type="match status" value="1"/>
</dbReference>
<accession>A0A919YAT4</accession>
<sequence length="237" mass="26941">MSKGLPERIVGMDWSAVQRSLDEQGFAVFPPILDTEECDALIASYDADDLYRKTIDMKRYRFGIGEYKYFHSPLPEVLQQLRAAFYPQLAAAANRWMERLGKEASYPASLPEFLDKCHQAGQNRSTPLILKYEAGGYNCLHQDLYGEVFFPFQVLLTLNQKETDYEGGEFLLVEQRPRAQSRGHVIRPERGGGVIFPTSFRPVQGMRGYYRTTLRHGVGTVTAGTRYSLGIIFHDAN</sequence>
<gene>
    <name evidence="3" type="ORF">J34TS1_02000</name>
</gene>
<dbReference type="GO" id="GO:0046872">
    <property type="term" value="F:metal ion binding"/>
    <property type="evidence" value="ECO:0007669"/>
    <property type="project" value="UniProtKB-KW"/>
</dbReference>
<dbReference type="Gene3D" id="2.60.120.620">
    <property type="entry name" value="q2cbj1_9rhob like domain"/>
    <property type="match status" value="1"/>
</dbReference>
<dbReference type="RefSeq" id="WP_212976619.1">
    <property type="nucleotide sequence ID" value="NZ_AP025343.1"/>
</dbReference>
<protein>
    <submittedName>
        <fullName evidence="3">Prolyl 4-hydroxylase</fullName>
    </submittedName>
</protein>
<dbReference type="Proteomes" id="UP000682811">
    <property type="component" value="Unassembled WGS sequence"/>
</dbReference>
<keyword evidence="1" id="KW-0479">Metal-binding</keyword>
<keyword evidence="1" id="KW-0408">Iron</keyword>
<reference evidence="3 4" key="1">
    <citation type="submission" date="2021-03" db="EMBL/GenBank/DDBJ databases">
        <title>Antimicrobial resistance genes in bacteria isolated from Japanese honey, and their potential for conferring macrolide and lincosamide resistance in the American foulbrood pathogen Paenibacillus larvae.</title>
        <authorList>
            <person name="Okamoto M."/>
            <person name="Kumagai M."/>
            <person name="Kanamori H."/>
            <person name="Takamatsu D."/>
        </authorList>
    </citation>
    <scope>NUCLEOTIDE SEQUENCE [LARGE SCALE GENOMIC DNA]</scope>
    <source>
        <strain evidence="3 4">J34TS1</strain>
    </source>
</reference>